<evidence type="ECO:0000256" key="4">
    <source>
        <dbReference type="ARBA" id="ARBA00022692"/>
    </source>
</evidence>
<organism evidence="14">
    <name type="scientific">Menopon gallinae</name>
    <name type="common">poultry shaft louse</name>
    <dbReference type="NCBI Taxonomy" id="328185"/>
    <lineage>
        <taxon>Eukaryota</taxon>
        <taxon>Metazoa</taxon>
        <taxon>Ecdysozoa</taxon>
        <taxon>Arthropoda</taxon>
        <taxon>Hexapoda</taxon>
        <taxon>Insecta</taxon>
        <taxon>Pterygota</taxon>
        <taxon>Neoptera</taxon>
        <taxon>Paraneoptera</taxon>
        <taxon>Psocodea</taxon>
        <taxon>Troctomorpha</taxon>
        <taxon>Phthiraptera</taxon>
        <taxon>Amblycera</taxon>
        <taxon>Menoponidae</taxon>
        <taxon>Menopon</taxon>
    </lineage>
</organism>
<feature type="transmembrane region" description="Helical" evidence="12">
    <location>
        <begin position="717"/>
        <end position="736"/>
    </location>
</feature>
<protein>
    <recommendedName>
        <fullName evidence="13">Ion transport domain-containing protein</fullName>
    </recommendedName>
</protein>
<feature type="transmembrane region" description="Helical" evidence="12">
    <location>
        <begin position="678"/>
        <end position="696"/>
    </location>
</feature>
<dbReference type="PANTHER" id="PTHR47143:SF4">
    <property type="entry name" value="TRANSIENT RECEPTOR POTENTIAL CATION CHANNEL PROTEIN PAINLESS"/>
    <property type="match status" value="1"/>
</dbReference>
<dbReference type="PANTHER" id="PTHR47143">
    <property type="entry name" value="TRANSIENT RECEPTOR POTENTIAL CATION CHANNEL PROTEIN PAINLESS"/>
    <property type="match status" value="1"/>
</dbReference>
<dbReference type="Gene3D" id="1.25.40.20">
    <property type="entry name" value="Ankyrin repeat-containing domain"/>
    <property type="match status" value="2"/>
</dbReference>
<evidence type="ECO:0000259" key="13">
    <source>
        <dbReference type="Pfam" id="PF00520"/>
    </source>
</evidence>
<evidence type="ECO:0000256" key="8">
    <source>
        <dbReference type="ARBA" id="ARBA00023065"/>
    </source>
</evidence>
<evidence type="ECO:0000256" key="7">
    <source>
        <dbReference type="ARBA" id="ARBA00023043"/>
    </source>
</evidence>
<keyword evidence="5" id="KW-0677">Repeat</keyword>
<evidence type="ECO:0000313" key="14">
    <source>
        <dbReference type="EMBL" id="KAL0272829.1"/>
    </source>
</evidence>
<keyword evidence="9 12" id="KW-0472">Membrane</keyword>
<feature type="domain" description="Ion transport" evidence="13">
    <location>
        <begin position="606"/>
        <end position="813"/>
    </location>
</feature>
<feature type="transmembrane region" description="Helical" evidence="12">
    <location>
        <begin position="782"/>
        <end position="803"/>
    </location>
</feature>
<keyword evidence="7 11" id="KW-0040">ANK repeat</keyword>
<evidence type="ECO:0000256" key="3">
    <source>
        <dbReference type="ARBA" id="ARBA00022606"/>
    </source>
</evidence>
<keyword evidence="3" id="KW-0716">Sensory transduction</keyword>
<name>A0AAW2HSF2_9NEOP</name>
<dbReference type="SUPFAM" id="SSF48403">
    <property type="entry name" value="Ankyrin repeat"/>
    <property type="match status" value="2"/>
</dbReference>
<evidence type="ECO:0000256" key="9">
    <source>
        <dbReference type="ARBA" id="ARBA00023136"/>
    </source>
</evidence>
<reference evidence="14" key="1">
    <citation type="journal article" date="2024" name="Gigascience">
        <title>Chromosome-level genome of the poultry shaft louse Menopon gallinae provides insight into the host-switching and adaptive evolution of parasitic lice.</title>
        <authorList>
            <person name="Xu Y."/>
            <person name="Ma L."/>
            <person name="Liu S."/>
            <person name="Liang Y."/>
            <person name="Liu Q."/>
            <person name="He Z."/>
            <person name="Tian L."/>
            <person name="Duan Y."/>
            <person name="Cai W."/>
            <person name="Li H."/>
            <person name="Song F."/>
        </authorList>
    </citation>
    <scope>NUCLEOTIDE SEQUENCE</scope>
    <source>
        <strain evidence="14">Cailab_2023a</strain>
    </source>
</reference>
<dbReference type="Pfam" id="PF00520">
    <property type="entry name" value="Ion_trans"/>
    <property type="match status" value="1"/>
</dbReference>
<evidence type="ECO:0000256" key="12">
    <source>
        <dbReference type="SAM" id="Phobius"/>
    </source>
</evidence>
<feature type="transmembrane region" description="Helical" evidence="12">
    <location>
        <begin position="604"/>
        <end position="625"/>
    </location>
</feature>
<comment type="caution">
    <text evidence="14">The sequence shown here is derived from an EMBL/GenBank/DDBJ whole genome shotgun (WGS) entry which is preliminary data.</text>
</comment>
<accession>A0AAW2HSF2</accession>
<feature type="transmembrane region" description="Helical" evidence="12">
    <location>
        <begin position="517"/>
        <end position="539"/>
    </location>
</feature>
<evidence type="ECO:0000256" key="5">
    <source>
        <dbReference type="ARBA" id="ARBA00022737"/>
    </source>
</evidence>
<dbReference type="InterPro" id="IPR036770">
    <property type="entry name" value="Ankyrin_rpt-contain_sf"/>
</dbReference>
<keyword evidence="6 12" id="KW-1133">Transmembrane helix</keyword>
<evidence type="ECO:0000256" key="10">
    <source>
        <dbReference type="ARBA" id="ARBA00023303"/>
    </source>
</evidence>
<dbReference type="InterPro" id="IPR005821">
    <property type="entry name" value="Ion_trans_dom"/>
</dbReference>
<dbReference type="InterPro" id="IPR052076">
    <property type="entry name" value="TRP_cation_channel"/>
</dbReference>
<dbReference type="AlphaFoldDB" id="A0AAW2HSF2"/>
<dbReference type="GO" id="GO:0034703">
    <property type="term" value="C:cation channel complex"/>
    <property type="evidence" value="ECO:0007669"/>
    <property type="project" value="UniProtKB-ARBA"/>
</dbReference>
<feature type="transmembrane region" description="Helical" evidence="12">
    <location>
        <begin position="637"/>
        <end position="658"/>
    </location>
</feature>
<evidence type="ECO:0000256" key="6">
    <source>
        <dbReference type="ARBA" id="ARBA00022989"/>
    </source>
</evidence>
<keyword evidence="10" id="KW-0407">Ion channel</keyword>
<dbReference type="Pfam" id="PF12796">
    <property type="entry name" value="Ank_2"/>
    <property type="match status" value="2"/>
</dbReference>
<dbReference type="SMART" id="SM00248">
    <property type="entry name" value="ANK"/>
    <property type="match status" value="7"/>
</dbReference>
<evidence type="ECO:0000256" key="2">
    <source>
        <dbReference type="ARBA" id="ARBA00022448"/>
    </source>
</evidence>
<keyword evidence="8" id="KW-0406">Ion transport</keyword>
<proteinExistence type="predicted"/>
<dbReference type="GO" id="GO:0005216">
    <property type="term" value="F:monoatomic ion channel activity"/>
    <property type="evidence" value="ECO:0007669"/>
    <property type="project" value="InterPro"/>
</dbReference>
<sequence>MSTCIQSCIEGGAGTRFGALYGAWINKDCDAFEEALALASNKCKNIRYPSLKFDRIIDAAVRENAVVFVEFLIKANADFTSQNNGKAPIHIAVESESFEAMKMLIDARESVVNTPDNSGSTMLHYMVTKEWSSEEVSRKWWDYVLELEQLDLNLRNFKKFTPIHLAANEGRKDIIQMLLDKRKSDLNLDIICRESIQRKWPGLANNLPLPKDPVTTPQRLFELLLENDTDERFIEEFDIMIETSKQKSQDATNQTTNPMEILQKYFDGQNTYLQYCCRYGRTKAAIHLVNKGVDVNYTPHQTMRPVFLACMKGRHEILPSLLEKADFSPNDFGENVLHVTVKSVDATGKHFQCLQILLQNLERTKLDINAQDRKGNTPLHYAVKYGGKDCVTALLKHGAYIGTLNKLKKSPIAHMSASVLEDYLDSCITSTGDMDFANEYYLKINYNFLIPKCKQKRPDVNSVKIPLTEKSDCVDEWESVPECEPLLRMSNNPHLKKLLVHPVFTSFIMLKWQRVRIFYYVNLLYYFLFCLLLLSYILFGYRGPCPGALVNNTSDGTLIKDQQLKRVDSLPTEENVITLRSTNLTFNETMDEMPETDVGCQSDGVNIVVFMRVLLTILLMVLAAREIFQISMNWKKYFTDLENYMEIVLIIILTYTIFKDCNRQFPKSDPLSYICPQLNAVGILIALFELVLLVGKHPLQALNIEMFKIVSKNFIKFLAWYITLIIAFALAFYTLFRDCGSACEENPFNGEGLSIFKTIIMLTGEFDASNIPFTVYIGTSHLIFILFVFLIVIVLINLLNGLAVTDTQNIRNESYLYRCISLVKLISYIENMLLINTNTFKMLSFNHGCRDKEKKGLNLNCFEYLARRIVFFPGLLRDGAIYILPNQRHKITFVCPTNMRGEGAGCYEYLSGYYTDRITAKSAEEIVTKRTKNALKELELNDLRSNMKTCTESLEIMRENMEILMAEHINNLSGISKVNASSKMQQLAKVS</sequence>
<dbReference type="Pfam" id="PF00023">
    <property type="entry name" value="Ank"/>
    <property type="match status" value="1"/>
</dbReference>
<dbReference type="PROSITE" id="PS50088">
    <property type="entry name" value="ANK_REPEAT"/>
    <property type="match status" value="2"/>
</dbReference>
<evidence type="ECO:0000256" key="1">
    <source>
        <dbReference type="ARBA" id="ARBA00004141"/>
    </source>
</evidence>
<gene>
    <name evidence="14" type="ORF">PYX00_005657</name>
</gene>
<dbReference type="PROSITE" id="PS50297">
    <property type="entry name" value="ANK_REP_REGION"/>
    <property type="match status" value="2"/>
</dbReference>
<feature type="repeat" description="ANK" evidence="11">
    <location>
        <begin position="374"/>
        <end position="406"/>
    </location>
</feature>
<evidence type="ECO:0000256" key="11">
    <source>
        <dbReference type="PROSITE-ProRule" id="PRU00023"/>
    </source>
</evidence>
<dbReference type="InterPro" id="IPR002110">
    <property type="entry name" value="Ankyrin_rpt"/>
</dbReference>
<dbReference type="EMBL" id="JARGDH010000003">
    <property type="protein sequence ID" value="KAL0272829.1"/>
    <property type="molecule type" value="Genomic_DNA"/>
</dbReference>
<feature type="repeat" description="ANK" evidence="11">
    <location>
        <begin position="158"/>
        <end position="181"/>
    </location>
</feature>
<keyword evidence="2" id="KW-0813">Transport</keyword>
<comment type="subcellular location">
    <subcellularLocation>
        <location evidence="1">Membrane</location>
        <topology evidence="1">Multi-pass membrane protein</topology>
    </subcellularLocation>
</comment>
<keyword evidence="4 12" id="KW-0812">Transmembrane</keyword>